<name>A0A2A8CTJ7_9BACT</name>
<dbReference type="PANTHER" id="PTHR34512:SF30">
    <property type="entry name" value="OUTER MEMBRANE PROTEIN ASSEMBLY FACTOR BAMB"/>
    <property type="match status" value="1"/>
</dbReference>
<dbReference type="InterPro" id="IPR018391">
    <property type="entry name" value="PQQ_b-propeller_rpt"/>
</dbReference>
<accession>A0A2A8CTJ7</accession>
<dbReference type="AlphaFoldDB" id="A0A2A8CTJ7"/>
<sequence length="888" mass="98906">MVPDSCLCSRKLASLPAHDLPPHFSGIFLLVGFFLSLTISSASALSDSDTRVLSHADETEWSCVPPQHNALIKEGKTNRPVRHRDWSTIVSSMPKTASPPLERPERDIACSTLTIPDDWSATTSGREGKVIRVFDQTYRVHQYLAPNVLDGVQTVKRSAAIVPVVTAVSDPARPSDDRSINSGDELLGVLAHYMNVNSNGLSIRVENEWAKRAREWKEQRLNIYDPRTGKVATGLIQGGKLLTSAGASMATADITGLSSISVTAADFVINLGSTTLSFFESITATPDDRSLAPAIAALGDLDPEYRRKVMELQGSRRYLRRYYDVSSDLDDVRSNIQFAATEWKNISRAIQNYRAATDPVLINTRGGKQALSNAHEFMGASLASAGLSVAEELVFRDVDDLTSGFNELIYTANLYATVLEAYARQLEMEQSRLNEPGGFNSWTSYAEALAQYQYRVGRYHEVKLGLITNLYEYANKLNNVSGLGFGIFPSMSSLSIPDESVETYRKLMRRQRVTYERVLKEVTEQMHVIDLTEKLYPDYAERACSEATRGISKGPLPTVKELITRNDKVYALTENDDGEKLWKEWLKTERPEARIAHQTERTAYVVDGKAYRTRESNLYALAIRTGQVRWKKEIGGYRRASVAAVRNDTLFVSHTAGSTSSRVLALDAATGDNLWVFDEHYLVASRFSFHSGVLLFVDGGTPYAGSGARSTSSLYAVNVETGDGLWSKELTGRTRAPNSNVDYSVRGEVVEAKNTRTGKTYRLDLRIGESLQPERVSRCDRSREQELIESAFGEFAPNSPVPDASVDLNNDGVNERFFQQLGTNRRGQILVIAISGAAPCRQLFSSIFFDSDWDETLSLMRRQRNGYEVFEVEGRTYAFDGERYSRID</sequence>
<evidence type="ECO:0000313" key="2">
    <source>
        <dbReference type="EMBL" id="PEN11175.1"/>
    </source>
</evidence>
<dbReference type="InterPro" id="IPR002372">
    <property type="entry name" value="PQQ_rpt_dom"/>
</dbReference>
<proteinExistence type="predicted"/>
<dbReference type="InterPro" id="IPR011047">
    <property type="entry name" value="Quinoprotein_ADH-like_sf"/>
</dbReference>
<dbReference type="Proteomes" id="UP000220102">
    <property type="component" value="Unassembled WGS sequence"/>
</dbReference>
<evidence type="ECO:0000259" key="1">
    <source>
        <dbReference type="Pfam" id="PF13360"/>
    </source>
</evidence>
<gene>
    <name evidence="2" type="ORF">CRI94_16425</name>
</gene>
<comment type="caution">
    <text evidence="2">The sequence shown here is derived from an EMBL/GenBank/DDBJ whole genome shotgun (WGS) entry which is preliminary data.</text>
</comment>
<dbReference type="PANTHER" id="PTHR34512">
    <property type="entry name" value="CELL SURFACE PROTEIN"/>
    <property type="match status" value="1"/>
</dbReference>
<dbReference type="OrthoDB" id="7012117at2"/>
<protein>
    <recommendedName>
        <fullName evidence="1">Pyrrolo-quinoline quinone repeat domain-containing protein</fullName>
    </recommendedName>
</protein>
<dbReference type="Gene3D" id="2.130.10.10">
    <property type="entry name" value="YVTN repeat-like/Quinoprotein amine dehydrogenase"/>
    <property type="match status" value="1"/>
</dbReference>
<dbReference type="EMBL" id="PDEQ01000011">
    <property type="protein sequence ID" value="PEN11175.1"/>
    <property type="molecule type" value="Genomic_DNA"/>
</dbReference>
<dbReference type="SMART" id="SM00564">
    <property type="entry name" value="PQQ"/>
    <property type="match status" value="3"/>
</dbReference>
<organism evidence="2 3">
    <name type="scientific">Longibacter salinarum</name>
    <dbReference type="NCBI Taxonomy" id="1850348"/>
    <lineage>
        <taxon>Bacteria</taxon>
        <taxon>Pseudomonadati</taxon>
        <taxon>Rhodothermota</taxon>
        <taxon>Rhodothermia</taxon>
        <taxon>Rhodothermales</taxon>
        <taxon>Salisaetaceae</taxon>
        <taxon>Longibacter</taxon>
    </lineage>
</organism>
<evidence type="ECO:0000313" key="3">
    <source>
        <dbReference type="Proteomes" id="UP000220102"/>
    </source>
</evidence>
<dbReference type="InterPro" id="IPR015943">
    <property type="entry name" value="WD40/YVTN_repeat-like_dom_sf"/>
</dbReference>
<reference evidence="2 3" key="1">
    <citation type="submission" date="2017-10" db="EMBL/GenBank/DDBJ databases">
        <title>Draft genome of Longibacter Salinarum.</title>
        <authorList>
            <person name="Goh K.M."/>
            <person name="Shamsir M.S."/>
            <person name="Lim S.W."/>
        </authorList>
    </citation>
    <scope>NUCLEOTIDE SEQUENCE [LARGE SCALE GENOMIC DNA]</scope>
    <source>
        <strain evidence="2 3">KCTC 52045</strain>
    </source>
</reference>
<dbReference type="Pfam" id="PF13360">
    <property type="entry name" value="PQQ_2"/>
    <property type="match status" value="1"/>
</dbReference>
<keyword evidence="3" id="KW-1185">Reference proteome</keyword>
<dbReference type="SUPFAM" id="SSF50998">
    <property type="entry name" value="Quinoprotein alcohol dehydrogenase-like"/>
    <property type="match status" value="1"/>
</dbReference>
<feature type="domain" description="Pyrrolo-quinoline quinone repeat" evidence="1">
    <location>
        <begin position="567"/>
        <end position="738"/>
    </location>
</feature>